<dbReference type="AlphaFoldDB" id="A0AAF0UYR9"/>
<keyword evidence="3" id="KW-1185">Reference proteome</keyword>
<proteinExistence type="predicted"/>
<evidence type="ECO:0000259" key="1">
    <source>
        <dbReference type="Pfam" id="PF13966"/>
    </source>
</evidence>
<feature type="domain" description="Reverse transcriptase zinc-binding" evidence="1">
    <location>
        <begin position="49"/>
        <end position="92"/>
    </location>
</feature>
<gene>
    <name evidence="2" type="ORF">MTR67_046886</name>
</gene>
<accession>A0AAF0UYR9</accession>
<protein>
    <recommendedName>
        <fullName evidence="1">Reverse transcriptase zinc-binding domain-containing protein</fullName>
    </recommendedName>
</protein>
<evidence type="ECO:0000313" key="2">
    <source>
        <dbReference type="EMBL" id="WMV53501.1"/>
    </source>
</evidence>
<dbReference type="EMBL" id="CP133622">
    <property type="protein sequence ID" value="WMV53501.1"/>
    <property type="molecule type" value="Genomic_DNA"/>
</dbReference>
<dbReference type="Proteomes" id="UP001234989">
    <property type="component" value="Chromosome 11"/>
</dbReference>
<reference evidence="2" key="1">
    <citation type="submission" date="2023-08" db="EMBL/GenBank/DDBJ databases">
        <title>A de novo genome assembly of Solanum verrucosum Schlechtendal, a Mexican diploid species geographically isolated from the other diploid A-genome species in potato relatives.</title>
        <authorList>
            <person name="Hosaka K."/>
        </authorList>
    </citation>
    <scope>NUCLEOTIDE SEQUENCE</scope>
    <source>
        <tissue evidence="2">Young leaves</tissue>
    </source>
</reference>
<dbReference type="InterPro" id="IPR026960">
    <property type="entry name" value="RVT-Znf"/>
</dbReference>
<evidence type="ECO:0000313" key="3">
    <source>
        <dbReference type="Proteomes" id="UP001234989"/>
    </source>
</evidence>
<organism evidence="2 3">
    <name type="scientific">Solanum verrucosum</name>
    <dbReference type="NCBI Taxonomy" id="315347"/>
    <lineage>
        <taxon>Eukaryota</taxon>
        <taxon>Viridiplantae</taxon>
        <taxon>Streptophyta</taxon>
        <taxon>Embryophyta</taxon>
        <taxon>Tracheophyta</taxon>
        <taxon>Spermatophyta</taxon>
        <taxon>Magnoliopsida</taxon>
        <taxon>eudicotyledons</taxon>
        <taxon>Gunneridae</taxon>
        <taxon>Pentapetalae</taxon>
        <taxon>asterids</taxon>
        <taxon>lamiids</taxon>
        <taxon>Solanales</taxon>
        <taxon>Solanaceae</taxon>
        <taxon>Solanoideae</taxon>
        <taxon>Solaneae</taxon>
        <taxon>Solanum</taxon>
    </lineage>
</organism>
<dbReference type="Pfam" id="PF13966">
    <property type="entry name" value="zf-RVT"/>
    <property type="match status" value="1"/>
</dbReference>
<sequence length="189" mass="22623">MHHHLLSVLDNRHLHKIFTFSYSIDEIGHSRDTTFFFIVIHSQPQSTLKAVLTHENLKKRGYQLASRRTLCGEHAETLNHLFLHCTWTEQLWRMFICLKGIRWVKPGRIKGVLSSWKRDGNASDKEKRWKLVPACIWWTIWKERNSRSFENWQNSLQKIKMDCLALLYFWCKQDILTRTEDILDVLDCL</sequence>
<name>A0AAF0UYR9_SOLVR</name>